<comment type="caution">
    <text evidence="2">The sequence shown here is derived from an EMBL/GenBank/DDBJ whole genome shotgun (WGS) entry which is preliminary data.</text>
</comment>
<proteinExistence type="predicted"/>
<dbReference type="PANTHER" id="PTHR23150:SF19">
    <property type="entry name" value="FORMYLGLYCINE-GENERATING ENZYME"/>
    <property type="match status" value="1"/>
</dbReference>
<dbReference type="InterPro" id="IPR051043">
    <property type="entry name" value="Sulfatase_Mod_Factor_Kinase"/>
</dbReference>
<dbReference type="Proteomes" id="UP000188947">
    <property type="component" value="Unassembled WGS sequence"/>
</dbReference>
<evidence type="ECO:0000313" key="2">
    <source>
        <dbReference type="EMBL" id="OOH95098.1"/>
    </source>
</evidence>
<sequence length="311" mass="35312">MLQASESENMLKITERFIQVNETGCTSSPFYQQALSTIMRNLICIMVLLFSISCTETQKQDPPEPVSRKLVSVTDTKKMIRINGGSYKPFVGKETDSLVKVEPFYMDETAVTNVEFLKFLKANPQWCKSKVLRLFADSTYLNHWKGDFEIPADVSPDAPVTNVSWFAAKAYAESVGKRLPTVDEWEFVARADETNKNAAATPEFTQRILKLYQQKLRYKKPVKQAEPNAWGLYDLFGTIWEWTEDFNSVMMSGESRKDNTTNETLFCAGASVTSSDLKNYAAFIRFAMRGSVKADYSINNLGFRCAKDTKK</sequence>
<dbReference type="SUPFAM" id="SSF56436">
    <property type="entry name" value="C-type lectin-like"/>
    <property type="match status" value="1"/>
</dbReference>
<name>A0A1T3IJI3_ELIME</name>
<organism evidence="2 3">
    <name type="scientific">Elizabethkingia meningoseptica</name>
    <name type="common">Chryseobacterium meningosepticum</name>
    <dbReference type="NCBI Taxonomy" id="238"/>
    <lineage>
        <taxon>Bacteria</taxon>
        <taxon>Pseudomonadati</taxon>
        <taxon>Bacteroidota</taxon>
        <taxon>Flavobacteriia</taxon>
        <taxon>Flavobacteriales</taxon>
        <taxon>Weeksellaceae</taxon>
        <taxon>Elizabethkingia</taxon>
    </lineage>
</organism>
<keyword evidence="3" id="KW-1185">Reference proteome</keyword>
<dbReference type="GO" id="GO:0120147">
    <property type="term" value="F:formylglycine-generating oxidase activity"/>
    <property type="evidence" value="ECO:0007669"/>
    <property type="project" value="TreeGrafter"/>
</dbReference>
<dbReference type="eggNOG" id="COG1262">
    <property type="taxonomic scope" value="Bacteria"/>
</dbReference>
<dbReference type="STRING" id="238.BBD35_00770"/>
<evidence type="ECO:0000259" key="1">
    <source>
        <dbReference type="Pfam" id="PF03781"/>
    </source>
</evidence>
<dbReference type="Pfam" id="PF03781">
    <property type="entry name" value="FGE-sulfatase"/>
    <property type="match status" value="1"/>
</dbReference>
<gene>
    <name evidence="2" type="ORF">BMF97_09655</name>
</gene>
<reference evidence="2 3" key="1">
    <citation type="submission" date="2016-11" db="EMBL/GenBank/DDBJ databases">
        <title>Genome sequence and comparative genomic analysis of clinical strain Elizabethkingia meningoseptica 61421 PRCM.</title>
        <authorList>
            <person name="Wang M."/>
            <person name="Hu S."/>
            <person name="Cao L."/>
            <person name="Jiang T."/>
            <person name="Zhou Y."/>
            <person name="Ming D."/>
        </authorList>
    </citation>
    <scope>NUCLEOTIDE SEQUENCE [LARGE SCALE GENOMIC DNA]</scope>
    <source>
        <strain evidence="2 3">61421 PRCM</strain>
    </source>
</reference>
<dbReference type="InterPro" id="IPR005532">
    <property type="entry name" value="SUMF_dom"/>
</dbReference>
<dbReference type="PANTHER" id="PTHR23150">
    <property type="entry name" value="SULFATASE MODIFYING FACTOR 1, 2"/>
    <property type="match status" value="1"/>
</dbReference>
<dbReference type="OrthoDB" id="9768004at2"/>
<dbReference type="InterPro" id="IPR016187">
    <property type="entry name" value="CTDL_fold"/>
</dbReference>
<feature type="domain" description="Sulfatase-modifying factor enzyme-like" evidence="1">
    <location>
        <begin position="77"/>
        <end position="307"/>
    </location>
</feature>
<evidence type="ECO:0000313" key="3">
    <source>
        <dbReference type="Proteomes" id="UP000188947"/>
    </source>
</evidence>
<dbReference type="EMBL" id="MPOG01000011">
    <property type="protein sequence ID" value="OOH95098.1"/>
    <property type="molecule type" value="Genomic_DNA"/>
</dbReference>
<dbReference type="AlphaFoldDB" id="A0A1T3IJI3"/>
<accession>A0A1T3IJI3</accession>
<dbReference type="Gene3D" id="3.90.1580.10">
    <property type="entry name" value="paralog of FGE (formylglycine-generating enzyme)"/>
    <property type="match status" value="1"/>
</dbReference>
<dbReference type="InterPro" id="IPR042095">
    <property type="entry name" value="SUMF_sf"/>
</dbReference>
<protein>
    <recommendedName>
        <fullName evidence="1">Sulfatase-modifying factor enzyme-like domain-containing protein</fullName>
    </recommendedName>
</protein>